<reference evidence="2 3" key="1">
    <citation type="submission" date="2024-11" db="EMBL/GenBank/DDBJ databases">
        <title>The Natural Products Discovery Center: Release of the First 8490 Sequenced Strains for Exploring Actinobacteria Biosynthetic Diversity.</title>
        <authorList>
            <person name="Kalkreuter E."/>
            <person name="Kautsar S.A."/>
            <person name="Yang D."/>
            <person name="Bader C.D."/>
            <person name="Teijaro C.N."/>
            <person name="Fluegel L."/>
            <person name="Davis C.M."/>
            <person name="Simpson J.R."/>
            <person name="Lauterbach L."/>
            <person name="Steele A.D."/>
            <person name="Gui C."/>
            <person name="Meng S."/>
            <person name="Li G."/>
            <person name="Viehrig K."/>
            <person name="Ye F."/>
            <person name="Su P."/>
            <person name="Kiefer A.F."/>
            <person name="Nichols A."/>
            <person name="Cepeda A.J."/>
            <person name="Yan W."/>
            <person name="Fan B."/>
            <person name="Jiang Y."/>
            <person name="Adhikari A."/>
            <person name="Zheng C.-J."/>
            <person name="Schuster L."/>
            <person name="Cowan T.M."/>
            <person name="Smanski M.J."/>
            <person name="Chevrette M.G."/>
            <person name="De Carvalho L.P.S."/>
            <person name="Shen B."/>
        </authorList>
    </citation>
    <scope>NUCLEOTIDE SEQUENCE [LARGE SCALE GENOMIC DNA]</scope>
    <source>
        <strain evidence="2 3">NPDC020863</strain>
    </source>
</reference>
<feature type="region of interest" description="Disordered" evidence="1">
    <location>
        <begin position="140"/>
        <end position="173"/>
    </location>
</feature>
<keyword evidence="3" id="KW-1185">Reference proteome</keyword>
<accession>A0ABW8LGN3</accession>
<dbReference type="RefSeq" id="WP_358633870.1">
    <property type="nucleotide sequence ID" value="NZ_JBFAEV010000005.1"/>
</dbReference>
<feature type="compositionally biased region" description="Low complexity" evidence="1">
    <location>
        <begin position="140"/>
        <end position="163"/>
    </location>
</feature>
<evidence type="ECO:0000313" key="3">
    <source>
        <dbReference type="Proteomes" id="UP001620295"/>
    </source>
</evidence>
<comment type="caution">
    <text evidence="2">The sequence shown here is derived from an EMBL/GenBank/DDBJ whole genome shotgun (WGS) entry which is preliminary data.</text>
</comment>
<dbReference type="Proteomes" id="UP001620295">
    <property type="component" value="Unassembled WGS sequence"/>
</dbReference>
<feature type="compositionally biased region" description="Gly residues" evidence="1">
    <location>
        <begin position="164"/>
        <end position="173"/>
    </location>
</feature>
<sequence length="173" mass="17593">MTRSARSAPSPRSPGLAIDFPTLLQATADIPGSPAIDDYGVPLAAIHRHGANMLNQDVYWGAHLKAAAVLDTLLRHPWLEHSQADAAWAATRAVLTINGLSVAQDVKGSEVLALMRDIAGPGVPLRHIARALRAWTSEGASDGASEGAADAGADTDTGTAGTADGAGNGTADG</sequence>
<evidence type="ECO:0000256" key="1">
    <source>
        <dbReference type="SAM" id="MobiDB-lite"/>
    </source>
</evidence>
<name>A0ABW8LGN3_9ACTN</name>
<protein>
    <submittedName>
        <fullName evidence="2">Fic family toxin-antitoxin system, toxin component</fullName>
    </submittedName>
</protein>
<organism evidence="2 3">
    <name type="scientific">Streptomyces milbemycinicus</name>
    <dbReference type="NCBI Taxonomy" id="476552"/>
    <lineage>
        <taxon>Bacteria</taxon>
        <taxon>Bacillati</taxon>
        <taxon>Actinomycetota</taxon>
        <taxon>Actinomycetes</taxon>
        <taxon>Kitasatosporales</taxon>
        <taxon>Streptomycetaceae</taxon>
        <taxon>Streptomyces</taxon>
    </lineage>
</organism>
<gene>
    <name evidence="2" type="ORF">ACI2L5_08365</name>
</gene>
<proteinExistence type="predicted"/>
<dbReference type="EMBL" id="JBJDQH010000003">
    <property type="protein sequence ID" value="MFK4264944.1"/>
    <property type="molecule type" value="Genomic_DNA"/>
</dbReference>
<evidence type="ECO:0000313" key="2">
    <source>
        <dbReference type="EMBL" id="MFK4264944.1"/>
    </source>
</evidence>